<dbReference type="InterPro" id="IPR010239">
    <property type="entry name" value="CHP02001"/>
</dbReference>
<comment type="caution">
    <text evidence="1">The sequence shown here is derived from an EMBL/GenBank/DDBJ whole genome shotgun (WGS) entry which is preliminary data.</text>
</comment>
<proteinExistence type="predicted"/>
<protein>
    <submittedName>
        <fullName evidence="1">TorF family putative porin</fullName>
    </submittedName>
</protein>
<keyword evidence="2" id="KW-1185">Reference proteome</keyword>
<dbReference type="Pfam" id="PF09694">
    <property type="entry name" value="Gcw_chp"/>
    <property type="match status" value="1"/>
</dbReference>
<dbReference type="NCBIfam" id="TIGR02001">
    <property type="entry name" value="gcw_chp"/>
    <property type="match status" value="1"/>
</dbReference>
<evidence type="ECO:0000313" key="2">
    <source>
        <dbReference type="Proteomes" id="UP001204621"/>
    </source>
</evidence>
<organism evidence="1 2">
    <name type="scientific">Massilia terrae</name>
    <dbReference type="NCBI Taxonomy" id="1811224"/>
    <lineage>
        <taxon>Bacteria</taxon>
        <taxon>Pseudomonadati</taxon>
        <taxon>Pseudomonadota</taxon>
        <taxon>Betaproteobacteria</taxon>
        <taxon>Burkholderiales</taxon>
        <taxon>Oxalobacteraceae</taxon>
        <taxon>Telluria group</taxon>
        <taxon>Massilia</taxon>
    </lineage>
</organism>
<dbReference type="Proteomes" id="UP001204621">
    <property type="component" value="Unassembled WGS sequence"/>
</dbReference>
<dbReference type="EMBL" id="JANUGU010000001">
    <property type="protein sequence ID" value="MCS0657422.1"/>
    <property type="molecule type" value="Genomic_DNA"/>
</dbReference>
<dbReference type="RefSeq" id="WP_258810566.1">
    <property type="nucleotide sequence ID" value="NZ_JANUGU010000001.1"/>
</dbReference>
<name>A0ABT2CTW7_9BURK</name>
<reference evidence="1 2" key="1">
    <citation type="submission" date="2022-08" db="EMBL/GenBank/DDBJ databases">
        <title>Reclassification of Massilia species as members of the genera Telluria, Duganella, Pseudoduganella, Mokoshia gen. nov. and Zemynaea gen. nov. using orthogonal and non-orthogonal genome-based approaches.</title>
        <authorList>
            <person name="Bowman J.P."/>
        </authorList>
    </citation>
    <scope>NUCLEOTIDE SEQUENCE [LARGE SCALE GENOMIC DNA]</scope>
    <source>
        <strain evidence="1 2">JCM 31606</strain>
    </source>
</reference>
<evidence type="ECO:0000313" key="1">
    <source>
        <dbReference type="EMBL" id="MCS0657422.1"/>
    </source>
</evidence>
<sequence>MRKTIFAISLAVGMVEPLHAQQQPFSANAALVSDYRYRGISQSRLGPALQGGADYADGANGMYGGTWLSTIRWTRDAGGGGDAEWDLYAGRRGQLSADISYDAGMLAYVYPGNGLGKVAGLSNANTVEAYGQLGYGPAYAKYSLALTNLFGFVDSHRSGYLDLGANIDLGGDLALNLHAGHQQVHGHGEAAYSDWKVGLSKKWGSATGSLALVATNANRTAYAAPTNSKFLGATALVASVSVSF</sequence>
<accession>A0ABT2CTW7</accession>
<gene>
    <name evidence="1" type="ORF">NX778_05015</name>
</gene>